<comment type="subcellular location">
    <subcellularLocation>
        <location evidence="1">Membrane</location>
        <topology evidence="1">Single-pass membrane protein</topology>
    </subcellularLocation>
</comment>
<sequence>MAPNTTIPIQSTPENRQENLPLKRHHTARYYAHRVRESLATRVSKIICSVFLALLLFLGIVAFILWLSLRPHRPRFHMMNFSVSGLNQENGLENARIAFDVTARNSNQNIGIFYDAMDGTVFYQEKPVGTTPLLFPFYQSSKNTTWIHGEVGGTSLSGDNDKGTKFINELGGGKVVFRLELTSTIRFKVSTWDSKRHRMHATCLVEVGQDVILILGGVSAVLWLILHPRAPNYTVTGIEVVASGRNITNDTHRNITNINLKIQVSNPNNAVSIYHDDAHITLYYGDQNIGISSFQGFYQGHKKTTQKEIRFDGLERFQSAVSQASLNQTVKLKVSVLSGFRYKVFWLKTGDYKIDLQGYVTASLGGRKLDDGMNIKLKSGVF</sequence>
<dbReference type="PANTHER" id="PTHR31415">
    <property type="entry name" value="OS05G0367900 PROTEIN"/>
    <property type="match status" value="1"/>
</dbReference>
<evidence type="ECO:0000256" key="4">
    <source>
        <dbReference type="ARBA" id="ARBA00023136"/>
    </source>
</evidence>
<reference evidence="8 9" key="1">
    <citation type="journal article" date="2018" name="Science">
        <title>The opium poppy genome and morphinan production.</title>
        <authorList>
            <person name="Guo L."/>
            <person name="Winzer T."/>
            <person name="Yang X."/>
            <person name="Li Y."/>
            <person name="Ning Z."/>
            <person name="He Z."/>
            <person name="Teodor R."/>
            <person name="Lu Y."/>
            <person name="Bowser T.A."/>
            <person name="Graham I.A."/>
            <person name="Ye K."/>
        </authorList>
    </citation>
    <scope>NUCLEOTIDE SEQUENCE [LARGE SCALE GENOMIC DNA]</scope>
    <source>
        <strain evidence="9">cv. HN1</strain>
        <tissue evidence="8">Leaves</tissue>
    </source>
</reference>
<name>A0A4Y7IFM4_PAPSO</name>
<evidence type="ECO:0000256" key="6">
    <source>
        <dbReference type="SAM" id="Phobius"/>
    </source>
</evidence>
<keyword evidence="2 6" id="KW-0812">Transmembrane</keyword>
<keyword evidence="4 6" id="KW-0472">Membrane</keyword>
<evidence type="ECO:0000256" key="1">
    <source>
        <dbReference type="ARBA" id="ARBA00004167"/>
    </source>
</evidence>
<protein>
    <recommendedName>
        <fullName evidence="7">Late embryogenesis abundant protein LEA-2 subgroup domain-containing protein</fullName>
    </recommendedName>
</protein>
<dbReference type="EMBL" id="CM010715">
    <property type="protein sequence ID" value="RZC46268.1"/>
    <property type="molecule type" value="Genomic_DNA"/>
</dbReference>
<dbReference type="Gramene" id="RZC46268">
    <property type="protein sequence ID" value="RZC46268"/>
    <property type="gene ID" value="C5167_039204"/>
</dbReference>
<organism evidence="8 9">
    <name type="scientific">Papaver somniferum</name>
    <name type="common">Opium poppy</name>
    <dbReference type="NCBI Taxonomy" id="3469"/>
    <lineage>
        <taxon>Eukaryota</taxon>
        <taxon>Viridiplantae</taxon>
        <taxon>Streptophyta</taxon>
        <taxon>Embryophyta</taxon>
        <taxon>Tracheophyta</taxon>
        <taxon>Spermatophyta</taxon>
        <taxon>Magnoliopsida</taxon>
        <taxon>Ranunculales</taxon>
        <taxon>Papaveraceae</taxon>
        <taxon>Papaveroideae</taxon>
        <taxon>Papaver</taxon>
    </lineage>
</organism>
<evidence type="ECO:0000313" key="8">
    <source>
        <dbReference type="EMBL" id="RZC46268.1"/>
    </source>
</evidence>
<feature type="region of interest" description="Disordered" evidence="5">
    <location>
        <begin position="1"/>
        <end position="20"/>
    </location>
</feature>
<dbReference type="InterPro" id="IPR004864">
    <property type="entry name" value="LEA_2"/>
</dbReference>
<evidence type="ECO:0000313" key="9">
    <source>
        <dbReference type="Proteomes" id="UP000316621"/>
    </source>
</evidence>
<dbReference type="Pfam" id="PF03168">
    <property type="entry name" value="LEA_2"/>
    <property type="match status" value="2"/>
</dbReference>
<dbReference type="InterPro" id="IPR044839">
    <property type="entry name" value="NDR1-like"/>
</dbReference>
<dbReference type="AlphaFoldDB" id="A0A4Y7IFM4"/>
<evidence type="ECO:0000256" key="2">
    <source>
        <dbReference type="ARBA" id="ARBA00022692"/>
    </source>
</evidence>
<dbReference type="Proteomes" id="UP000316621">
    <property type="component" value="Chromosome 1"/>
</dbReference>
<evidence type="ECO:0000259" key="7">
    <source>
        <dbReference type="Pfam" id="PF03168"/>
    </source>
</evidence>
<feature type="transmembrane region" description="Helical" evidence="6">
    <location>
        <begin position="43"/>
        <end position="69"/>
    </location>
</feature>
<dbReference type="GO" id="GO:0005886">
    <property type="term" value="C:plasma membrane"/>
    <property type="evidence" value="ECO:0007669"/>
    <property type="project" value="TreeGrafter"/>
</dbReference>
<dbReference type="OMA" id="DVYMISH"/>
<proteinExistence type="predicted"/>
<evidence type="ECO:0000256" key="5">
    <source>
        <dbReference type="SAM" id="MobiDB-lite"/>
    </source>
</evidence>
<feature type="compositionally biased region" description="Polar residues" evidence="5">
    <location>
        <begin position="1"/>
        <end position="14"/>
    </location>
</feature>
<dbReference type="GO" id="GO:0009506">
    <property type="term" value="C:plasmodesma"/>
    <property type="evidence" value="ECO:0007669"/>
    <property type="project" value="TreeGrafter"/>
</dbReference>
<dbReference type="GO" id="GO:0098542">
    <property type="term" value="P:defense response to other organism"/>
    <property type="evidence" value="ECO:0007669"/>
    <property type="project" value="InterPro"/>
</dbReference>
<feature type="domain" description="Late embryogenesis abundant protein LEA-2 subgroup" evidence="7">
    <location>
        <begin position="262"/>
        <end position="355"/>
    </location>
</feature>
<keyword evidence="3 6" id="KW-1133">Transmembrane helix</keyword>
<dbReference type="PANTHER" id="PTHR31415:SF3">
    <property type="entry name" value="LATE EMBRYOGENESIS ABUNDANT (LEA) HYDROXYPROLINE-RICH GLYCOPROTEIN FAMILY"/>
    <property type="match status" value="1"/>
</dbReference>
<gene>
    <name evidence="8" type="ORF">C5167_039204</name>
</gene>
<feature type="domain" description="Late embryogenesis abundant protein LEA-2 subgroup" evidence="7">
    <location>
        <begin position="101"/>
        <end position="202"/>
    </location>
</feature>
<evidence type="ECO:0000256" key="3">
    <source>
        <dbReference type="ARBA" id="ARBA00022989"/>
    </source>
</evidence>
<accession>A0A4Y7IFM4</accession>
<keyword evidence="9" id="KW-1185">Reference proteome</keyword>